<dbReference type="PANTHER" id="PTHR43479:SF12">
    <property type="entry name" value="TRANSCRIPTIONAL REGULATORY PROTEIN"/>
    <property type="match status" value="1"/>
</dbReference>
<dbReference type="SUPFAM" id="SSF46689">
    <property type="entry name" value="Homeodomain-like"/>
    <property type="match status" value="1"/>
</dbReference>
<evidence type="ECO:0000259" key="3">
    <source>
        <dbReference type="PROSITE" id="PS50977"/>
    </source>
</evidence>
<dbReference type="PANTHER" id="PTHR43479">
    <property type="entry name" value="ACREF/ENVCD OPERON REPRESSOR-RELATED"/>
    <property type="match status" value="1"/>
</dbReference>
<dbReference type="RefSeq" id="WP_272778074.1">
    <property type="nucleotide sequence ID" value="NZ_JAQQLI010000025.1"/>
</dbReference>
<gene>
    <name evidence="4" type="ORF">PQJ73_16185</name>
</gene>
<feature type="domain" description="HTH tetR-type" evidence="3">
    <location>
        <begin position="17"/>
        <end position="77"/>
    </location>
</feature>
<dbReference type="Proteomes" id="UP001165652">
    <property type="component" value="Unassembled WGS sequence"/>
</dbReference>
<dbReference type="Gene3D" id="1.10.10.60">
    <property type="entry name" value="Homeodomain-like"/>
    <property type="match status" value="1"/>
</dbReference>
<protein>
    <submittedName>
        <fullName evidence="4">Helix-turn-helix domain containing protein</fullName>
    </submittedName>
</protein>
<dbReference type="Pfam" id="PF00440">
    <property type="entry name" value="TetR_N"/>
    <property type="match status" value="1"/>
</dbReference>
<dbReference type="InterPro" id="IPR009057">
    <property type="entry name" value="Homeodomain-like_sf"/>
</dbReference>
<keyword evidence="1 2" id="KW-0238">DNA-binding</keyword>
<evidence type="ECO:0000313" key="5">
    <source>
        <dbReference type="Proteomes" id="UP001165652"/>
    </source>
</evidence>
<dbReference type="PROSITE" id="PS01081">
    <property type="entry name" value="HTH_TETR_1"/>
    <property type="match status" value="1"/>
</dbReference>
<accession>A0ABT5JC99</accession>
<dbReference type="PRINTS" id="PR00455">
    <property type="entry name" value="HTHTETR"/>
</dbReference>
<dbReference type="InterPro" id="IPR023772">
    <property type="entry name" value="DNA-bd_HTH_TetR-type_CS"/>
</dbReference>
<reference evidence="4" key="1">
    <citation type="journal article" date="2023" name="Microbiol Resour">
        <title>Genome Sequences of Rhodoplanes serenus and Two Thermotolerant Strains, Rhodoplanes tepidamans and 'Rhodoplanes cryptolactis,' Further Refine the Genus.</title>
        <authorList>
            <person name="Rayyan A.A."/>
            <person name="Kyndt J.A."/>
        </authorList>
    </citation>
    <scope>NUCLEOTIDE SEQUENCE</scope>
    <source>
        <strain evidence="4">DSM 9987</strain>
    </source>
</reference>
<sequence>MHDRVPDREGLRERKRREMHERIAAIGLELFLTRGYEATTLDDIAAAVGISRRTFFHYFEGKDEILLAHSAQRQADLRQAVLARSTAELPIEVAQAALVTVAGRFDSARTLAIARLMRETKTLRPGRRSGFDDYEQVLFEALCELWPARERRERLRLVAVTAIGVLRLAVEAWLQDDARRPVARYIRAGFERLSEEMRPAAARAGRRAPKD</sequence>
<feature type="DNA-binding region" description="H-T-H motif" evidence="2">
    <location>
        <begin position="40"/>
        <end position="59"/>
    </location>
</feature>
<dbReference type="InterPro" id="IPR050624">
    <property type="entry name" value="HTH-type_Tx_Regulator"/>
</dbReference>
<organism evidence="4 5">
    <name type="scientific">Rhodoplanes tepidamans</name>
    <name type="common">Rhodoplanes cryptolactis</name>
    <dbReference type="NCBI Taxonomy" id="200616"/>
    <lineage>
        <taxon>Bacteria</taxon>
        <taxon>Pseudomonadati</taxon>
        <taxon>Pseudomonadota</taxon>
        <taxon>Alphaproteobacteria</taxon>
        <taxon>Hyphomicrobiales</taxon>
        <taxon>Nitrobacteraceae</taxon>
        <taxon>Rhodoplanes</taxon>
    </lineage>
</organism>
<reference evidence="4" key="2">
    <citation type="submission" date="2023-02" db="EMBL/GenBank/DDBJ databases">
        <authorList>
            <person name="Rayyan A."/>
            <person name="Meyer T."/>
            <person name="Kyndt J.A."/>
        </authorList>
    </citation>
    <scope>NUCLEOTIDE SEQUENCE</scope>
    <source>
        <strain evidence="4">DSM 9987</strain>
    </source>
</reference>
<name>A0ABT5JC99_RHOTP</name>
<comment type="caution">
    <text evidence="4">The sequence shown here is derived from an EMBL/GenBank/DDBJ whole genome shotgun (WGS) entry which is preliminary data.</text>
</comment>
<evidence type="ECO:0000256" key="1">
    <source>
        <dbReference type="ARBA" id="ARBA00023125"/>
    </source>
</evidence>
<keyword evidence="5" id="KW-1185">Reference proteome</keyword>
<dbReference type="PROSITE" id="PS50977">
    <property type="entry name" value="HTH_TETR_2"/>
    <property type="match status" value="1"/>
</dbReference>
<evidence type="ECO:0000313" key="4">
    <source>
        <dbReference type="EMBL" id="MDC7787232.1"/>
    </source>
</evidence>
<evidence type="ECO:0000256" key="2">
    <source>
        <dbReference type="PROSITE-ProRule" id="PRU00335"/>
    </source>
</evidence>
<proteinExistence type="predicted"/>
<dbReference type="InterPro" id="IPR001647">
    <property type="entry name" value="HTH_TetR"/>
</dbReference>
<dbReference type="Gene3D" id="1.10.357.10">
    <property type="entry name" value="Tetracycline Repressor, domain 2"/>
    <property type="match status" value="1"/>
</dbReference>
<dbReference type="EMBL" id="JAQQLI010000025">
    <property type="protein sequence ID" value="MDC7787232.1"/>
    <property type="molecule type" value="Genomic_DNA"/>
</dbReference>